<dbReference type="Gene3D" id="3.30.160.60">
    <property type="entry name" value="Classic Zinc Finger"/>
    <property type="match status" value="1"/>
</dbReference>
<reference evidence="2 3" key="1">
    <citation type="submission" date="2020-05" db="EMBL/GenBank/DDBJ databases">
        <authorList>
            <person name="Campoy J."/>
            <person name="Schneeberger K."/>
            <person name="Spophaly S."/>
        </authorList>
    </citation>
    <scope>NUCLEOTIDE SEQUENCE [LARGE SCALE GENOMIC DNA]</scope>
    <source>
        <strain evidence="2">PruArmRojPasFocal</strain>
    </source>
</reference>
<evidence type="ECO:0000313" key="2">
    <source>
        <dbReference type="EMBL" id="CAB4281090.1"/>
    </source>
</evidence>
<evidence type="ECO:0000313" key="3">
    <source>
        <dbReference type="Proteomes" id="UP000507222"/>
    </source>
</evidence>
<evidence type="ECO:0008006" key="4">
    <source>
        <dbReference type="Google" id="ProtNLM"/>
    </source>
</evidence>
<dbReference type="Proteomes" id="UP000507222">
    <property type="component" value="Unassembled WGS sequence"/>
</dbReference>
<dbReference type="EMBL" id="CAEKDK010000005">
    <property type="protein sequence ID" value="CAB4281090.1"/>
    <property type="molecule type" value="Genomic_DNA"/>
</dbReference>
<evidence type="ECO:0000256" key="1">
    <source>
        <dbReference type="SAM" id="MobiDB-lite"/>
    </source>
</evidence>
<organism evidence="2 3">
    <name type="scientific">Prunus armeniaca</name>
    <name type="common">Apricot</name>
    <name type="synonym">Armeniaca vulgaris</name>
    <dbReference type="NCBI Taxonomy" id="36596"/>
    <lineage>
        <taxon>Eukaryota</taxon>
        <taxon>Viridiplantae</taxon>
        <taxon>Streptophyta</taxon>
        <taxon>Embryophyta</taxon>
        <taxon>Tracheophyta</taxon>
        <taxon>Spermatophyta</taxon>
        <taxon>Magnoliopsida</taxon>
        <taxon>eudicotyledons</taxon>
        <taxon>Gunneridae</taxon>
        <taxon>Pentapetalae</taxon>
        <taxon>rosids</taxon>
        <taxon>fabids</taxon>
        <taxon>Rosales</taxon>
        <taxon>Rosaceae</taxon>
        <taxon>Amygdaloideae</taxon>
        <taxon>Amygdaleae</taxon>
        <taxon>Prunus</taxon>
    </lineage>
</organism>
<dbReference type="AlphaFoldDB" id="A0A6J5UWV8"/>
<dbReference type="SUPFAM" id="SSF57667">
    <property type="entry name" value="beta-beta-alpha zinc fingers"/>
    <property type="match status" value="1"/>
</dbReference>
<protein>
    <recommendedName>
        <fullName evidence="4">U1-type domain-containing protein</fullName>
    </recommendedName>
</protein>
<name>A0A6J5UWV8_PRUAR</name>
<feature type="region of interest" description="Disordered" evidence="1">
    <location>
        <begin position="95"/>
        <end position="123"/>
    </location>
</feature>
<sequence length="151" mass="17238">MAKLFRDLNNQEVYIKHLAGKRHKAHASLVAPNVGPYFAVQYEVTGIWSKDPNKIKLVQCAWCEVCKVSNDTYIEHLVGKKHQKNLEQLEKLKNEGSASTSNVPSAATNAIIGPMENPGAKDSRRIWRQRSERSYQEEQQLVRSERVLYAM</sequence>
<gene>
    <name evidence="2" type="ORF">CURHAP_LOCUS34074</name>
</gene>
<accession>A0A6J5UWV8</accession>
<proteinExistence type="predicted"/>
<feature type="compositionally biased region" description="Polar residues" evidence="1">
    <location>
        <begin position="96"/>
        <end position="108"/>
    </location>
</feature>
<dbReference type="InterPro" id="IPR036236">
    <property type="entry name" value="Znf_C2H2_sf"/>
</dbReference>